<organism evidence="3 4">
    <name type="scientific">Brevibacillus reuszeri</name>
    <dbReference type="NCBI Taxonomy" id="54915"/>
    <lineage>
        <taxon>Bacteria</taxon>
        <taxon>Bacillati</taxon>
        <taxon>Bacillota</taxon>
        <taxon>Bacilli</taxon>
        <taxon>Bacillales</taxon>
        <taxon>Paenibacillaceae</taxon>
        <taxon>Brevibacillus</taxon>
    </lineage>
</organism>
<dbReference type="PATRIC" id="fig|54915.3.peg.1174"/>
<dbReference type="EMBL" id="LGIQ01000007">
    <property type="protein sequence ID" value="KNB72413.1"/>
    <property type="molecule type" value="Genomic_DNA"/>
</dbReference>
<comment type="similarity">
    <text evidence="1">Belongs to the UPF0637 family.</text>
</comment>
<dbReference type="HAMAP" id="MF_01851">
    <property type="entry name" value="UPF0637"/>
    <property type="match status" value="1"/>
</dbReference>
<dbReference type="RefSeq" id="WP_049738466.1">
    <property type="nucleotide sequence ID" value="NZ_BJON01000016.1"/>
</dbReference>
<dbReference type="Gene3D" id="3.30.930.20">
    <property type="entry name" value="Protein of unknown function DUF1054"/>
    <property type="match status" value="1"/>
</dbReference>
<dbReference type="Proteomes" id="UP000319578">
    <property type="component" value="Unassembled WGS sequence"/>
</dbReference>
<sequence length="216" mass="24378">MSAFSGFTQEDFDVFTIDGLDQRMDAIKSIVRPKLESLGQHFAPLLSVSCENEMFYHVAKHARRTVNPPADTWVAWAADKRGYKKHPHFQIGLWGTHVFVWYAVIYEAPAKTEISKAMKEQLDEMMTLVPNHFHWSPDHTQPASTSSQELGKEGVLKLVNRLGDVKKAELLCGITIDRNDPVLTDGNAFLQRLEETFAVLTKLYNLSNTSATIASR</sequence>
<reference evidence="3" key="2">
    <citation type="submission" date="2015-07" db="EMBL/GenBank/DDBJ databases">
        <title>MeaNS - Measles Nucleotide Surveillance Program.</title>
        <authorList>
            <person name="Tran T."/>
            <person name="Druce J."/>
        </authorList>
    </citation>
    <scope>NUCLEOTIDE SEQUENCE</scope>
    <source>
        <strain evidence="3">DSM 9887</strain>
    </source>
</reference>
<comment type="caution">
    <text evidence="3">The sequence shown here is derived from an EMBL/GenBank/DDBJ whole genome shotgun (WGS) entry which is preliminary data.</text>
</comment>
<reference evidence="2 5" key="3">
    <citation type="submission" date="2019-06" db="EMBL/GenBank/DDBJ databases">
        <title>Whole genome shotgun sequence of Brevibacillus reuszeri NBRC 15719.</title>
        <authorList>
            <person name="Hosoyama A."/>
            <person name="Uohara A."/>
            <person name="Ohji S."/>
            <person name="Ichikawa N."/>
        </authorList>
    </citation>
    <scope>NUCLEOTIDE SEQUENCE [LARGE SCALE GENOMIC DNA]</scope>
    <source>
        <strain evidence="2 5">NBRC 15719</strain>
    </source>
</reference>
<evidence type="ECO:0000313" key="5">
    <source>
        <dbReference type="Proteomes" id="UP000319578"/>
    </source>
</evidence>
<gene>
    <name evidence="2" type="primary">yktB</name>
    <name evidence="3" type="ORF">ADS79_11090</name>
    <name evidence="2" type="ORF">BRE01_42640</name>
</gene>
<dbReference type="InterPro" id="IPR053707">
    <property type="entry name" value="UPF0637_domain_sf"/>
</dbReference>
<accession>A0A0K9YUM5</accession>
<evidence type="ECO:0000313" key="3">
    <source>
        <dbReference type="EMBL" id="KNB72413.1"/>
    </source>
</evidence>
<dbReference type="SUPFAM" id="SSF142913">
    <property type="entry name" value="YktB/PF0168-like"/>
    <property type="match status" value="1"/>
</dbReference>
<evidence type="ECO:0000313" key="2">
    <source>
        <dbReference type="EMBL" id="GED70562.1"/>
    </source>
</evidence>
<dbReference type="Proteomes" id="UP000036834">
    <property type="component" value="Unassembled WGS sequence"/>
</dbReference>
<dbReference type="PIRSF" id="PIRSF021332">
    <property type="entry name" value="DUF1054"/>
    <property type="match status" value="1"/>
</dbReference>
<dbReference type="OrthoDB" id="9812818at2"/>
<keyword evidence="5" id="KW-1185">Reference proteome</keyword>
<reference evidence="4" key="1">
    <citation type="submission" date="2015-07" db="EMBL/GenBank/DDBJ databases">
        <title>Genome sequencing project for genomic taxonomy and phylogenomics of Bacillus-like bacteria.</title>
        <authorList>
            <person name="Liu B."/>
            <person name="Wang J."/>
            <person name="Zhu Y."/>
            <person name="Liu G."/>
            <person name="Chen Q."/>
            <person name="Chen Z."/>
            <person name="Lan J."/>
            <person name="Che J."/>
            <person name="Ge C."/>
            <person name="Shi H."/>
            <person name="Pan Z."/>
            <person name="Liu X."/>
        </authorList>
    </citation>
    <scope>NUCLEOTIDE SEQUENCE [LARGE SCALE GENOMIC DNA]</scope>
    <source>
        <strain evidence="4">DSM 9887</strain>
    </source>
</reference>
<dbReference type="EMBL" id="BJON01000016">
    <property type="protein sequence ID" value="GED70562.1"/>
    <property type="molecule type" value="Genomic_DNA"/>
</dbReference>
<dbReference type="AlphaFoldDB" id="A0A0K9YUM5"/>
<dbReference type="Pfam" id="PF06335">
    <property type="entry name" value="DUF1054"/>
    <property type="match status" value="1"/>
</dbReference>
<dbReference type="InterPro" id="IPR009403">
    <property type="entry name" value="UPF0637"/>
</dbReference>
<proteinExistence type="inferred from homology"/>
<protein>
    <recommendedName>
        <fullName evidence="1">UPF0637 protein ADS79_11090</fullName>
    </recommendedName>
</protein>
<dbReference type="STRING" id="54915.ADS79_11090"/>
<evidence type="ECO:0000256" key="1">
    <source>
        <dbReference type="HAMAP-Rule" id="MF_01851"/>
    </source>
</evidence>
<name>A0A0K9YUM5_9BACL</name>
<evidence type="ECO:0000313" key="4">
    <source>
        <dbReference type="Proteomes" id="UP000036834"/>
    </source>
</evidence>